<reference evidence="2 3" key="1">
    <citation type="submission" date="2017-09" db="EMBL/GenBank/DDBJ databases">
        <title>Biodiversity and function of Thalassospira species in the particle-attached aromatic-hydrocarbon-degrading consortia from the surface seawater of the South China Sea.</title>
        <authorList>
            <person name="Dong C."/>
            <person name="Liu R."/>
            <person name="Shao Z."/>
        </authorList>
    </citation>
    <scope>NUCLEOTIDE SEQUENCE [LARGE SCALE GENOMIC DNA]</scope>
    <source>
        <strain evidence="2 3">CSC1P2</strain>
    </source>
</reference>
<protein>
    <submittedName>
        <fullName evidence="2">Uncharacterized protein</fullName>
    </submittedName>
</protein>
<name>A0A2N3L019_9PROT</name>
<evidence type="ECO:0000313" key="3">
    <source>
        <dbReference type="Proteomes" id="UP000233597"/>
    </source>
</evidence>
<proteinExistence type="predicted"/>
<feature type="transmembrane region" description="Helical" evidence="1">
    <location>
        <begin position="21"/>
        <end position="40"/>
    </location>
</feature>
<organism evidence="2 3">
    <name type="scientific">Thalassospira marina</name>
    <dbReference type="NCBI Taxonomy" id="2048283"/>
    <lineage>
        <taxon>Bacteria</taxon>
        <taxon>Pseudomonadati</taxon>
        <taxon>Pseudomonadota</taxon>
        <taxon>Alphaproteobacteria</taxon>
        <taxon>Rhodospirillales</taxon>
        <taxon>Thalassospiraceae</taxon>
        <taxon>Thalassospira</taxon>
    </lineage>
</organism>
<dbReference type="EMBL" id="NWTK01000001">
    <property type="protein sequence ID" value="PKR56164.1"/>
    <property type="molecule type" value="Genomic_DNA"/>
</dbReference>
<accession>A0A2N3L019</accession>
<keyword evidence="1" id="KW-0812">Transmembrane</keyword>
<dbReference type="AlphaFoldDB" id="A0A2N3L019"/>
<keyword evidence="1" id="KW-0472">Membrane</keyword>
<keyword evidence="1" id="KW-1133">Transmembrane helix</keyword>
<evidence type="ECO:0000256" key="1">
    <source>
        <dbReference type="SAM" id="Phobius"/>
    </source>
</evidence>
<gene>
    <name evidence="2" type="ORF">COO20_02915</name>
</gene>
<evidence type="ECO:0000313" key="2">
    <source>
        <dbReference type="EMBL" id="PKR56164.1"/>
    </source>
</evidence>
<dbReference type="Proteomes" id="UP000233597">
    <property type="component" value="Unassembled WGS sequence"/>
</dbReference>
<sequence>MRVWSRGNWLGRIAAVLQFRRSFVAVSFLSRCSFLAAFYGSGAAPSLPALFAKARLGGISTFGP</sequence>
<comment type="caution">
    <text evidence="2">The sequence shown here is derived from an EMBL/GenBank/DDBJ whole genome shotgun (WGS) entry which is preliminary data.</text>
</comment>